<dbReference type="EMBL" id="JAIWQS010000003">
    <property type="protein sequence ID" value="KAJ8769542.1"/>
    <property type="molecule type" value="Genomic_DNA"/>
</dbReference>
<feature type="compositionally biased region" description="Pro residues" evidence="1">
    <location>
        <begin position="25"/>
        <end position="40"/>
    </location>
</feature>
<feature type="compositionally biased region" description="Polar residues" evidence="1">
    <location>
        <begin position="1"/>
        <end position="15"/>
    </location>
</feature>
<proteinExistence type="predicted"/>
<reference evidence="2 3" key="1">
    <citation type="submission" date="2021-09" db="EMBL/GenBank/DDBJ databases">
        <title>Genomic insights and catalytic innovation underlie evolution of tropane alkaloids biosynthesis.</title>
        <authorList>
            <person name="Wang Y.-J."/>
            <person name="Tian T."/>
            <person name="Huang J.-P."/>
            <person name="Huang S.-X."/>
        </authorList>
    </citation>
    <scope>NUCLEOTIDE SEQUENCE [LARGE SCALE GENOMIC DNA]</scope>
    <source>
        <strain evidence="2">KIB-2018</strain>
        <tissue evidence="2">Leaf</tissue>
    </source>
</reference>
<evidence type="ECO:0000313" key="3">
    <source>
        <dbReference type="Proteomes" id="UP001159364"/>
    </source>
</evidence>
<feature type="compositionally biased region" description="Basic and acidic residues" evidence="1">
    <location>
        <begin position="110"/>
        <end position="126"/>
    </location>
</feature>
<comment type="caution">
    <text evidence="2">The sequence shown here is derived from an EMBL/GenBank/DDBJ whole genome shotgun (WGS) entry which is preliminary data.</text>
</comment>
<feature type="region of interest" description="Disordered" evidence="1">
    <location>
        <begin position="1"/>
        <end position="44"/>
    </location>
</feature>
<name>A0AAV8TRG8_9ROSI</name>
<protein>
    <submittedName>
        <fullName evidence="2">Uncharacterized protein</fullName>
    </submittedName>
</protein>
<sequence>MKESSNFSWRNDQVAQPQSSNVQRQPPPPPGFKAPNPAPPEKSNLEDLLSKYISTTEVRMQNQESSIRHLENQMSQIASLIKERPSGSLPSNTEANPREHAKAILLRSGRQLEEVKKKQKDKKVEKSEEDESRESGKEATEAPAEKEDHPRFVGRGSARNNRRDREELQEELEEIADELEQAYWTHYRASSLSNVRTKLFPKP</sequence>
<evidence type="ECO:0000313" key="2">
    <source>
        <dbReference type="EMBL" id="KAJ8769542.1"/>
    </source>
</evidence>
<accession>A0AAV8TRG8</accession>
<keyword evidence="3" id="KW-1185">Reference proteome</keyword>
<feature type="compositionally biased region" description="Basic and acidic residues" evidence="1">
    <location>
        <begin position="133"/>
        <end position="151"/>
    </location>
</feature>
<dbReference type="Proteomes" id="UP001159364">
    <property type="component" value="Linkage Group LG03"/>
</dbReference>
<dbReference type="AlphaFoldDB" id="A0AAV8TRG8"/>
<organism evidence="2 3">
    <name type="scientific">Erythroxylum novogranatense</name>
    <dbReference type="NCBI Taxonomy" id="1862640"/>
    <lineage>
        <taxon>Eukaryota</taxon>
        <taxon>Viridiplantae</taxon>
        <taxon>Streptophyta</taxon>
        <taxon>Embryophyta</taxon>
        <taxon>Tracheophyta</taxon>
        <taxon>Spermatophyta</taxon>
        <taxon>Magnoliopsida</taxon>
        <taxon>eudicotyledons</taxon>
        <taxon>Gunneridae</taxon>
        <taxon>Pentapetalae</taxon>
        <taxon>rosids</taxon>
        <taxon>fabids</taxon>
        <taxon>Malpighiales</taxon>
        <taxon>Erythroxylaceae</taxon>
        <taxon>Erythroxylum</taxon>
    </lineage>
</organism>
<evidence type="ECO:0000256" key="1">
    <source>
        <dbReference type="SAM" id="MobiDB-lite"/>
    </source>
</evidence>
<feature type="region of interest" description="Disordered" evidence="1">
    <location>
        <begin position="60"/>
        <end position="168"/>
    </location>
</feature>
<gene>
    <name evidence="2" type="ORF">K2173_005145</name>
</gene>